<comment type="function">
    <text evidence="4">Acts as an anti-CsrA protein, binds CsrA and prevents it from repressing translation of its target genes, one of which is flagellin. Binds to flagellin and participates in the assembly of the flagellum.</text>
</comment>
<keyword evidence="2 4" id="KW-1005">Bacterial flagellum biogenesis</keyword>
<keyword evidence="1 4" id="KW-0963">Cytoplasm</keyword>
<reference evidence="5 6" key="1">
    <citation type="submission" date="2022-02" db="EMBL/GenBank/DDBJ databases">
        <title>Paenibacillus sp. MBLB1776 Whole Genome Shotgun Sequencing.</title>
        <authorList>
            <person name="Hwang C.Y."/>
            <person name="Cho E.-S."/>
            <person name="Seo M.-J."/>
        </authorList>
    </citation>
    <scope>NUCLEOTIDE SEQUENCE [LARGE SCALE GENOMIC DNA]</scope>
    <source>
        <strain evidence="5 6">MBLB1776</strain>
    </source>
</reference>
<dbReference type="InterPro" id="IPR003775">
    <property type="entry name" value="Flagellar_assembly_factor_FliW"/>
</dbReference>
<sequence length="145" mass="16454">MLVTTRWFGDIEVQEDEIFTFPQGLPGFPDHQRFMIIRNEGEIPVSYLQSVDEGELAFILADPFYFFPGYQVELTEGMKEELGMPEPEDLVIMVMLSVPDSLEDATANLLAPLAIHTKTRTGKQLVLHQSEYKTKHKLIPENQGG</sequence>
<dbReference type="GO" id="GO:0005737">
    <property type="term" value="C:cytoplasm"/>
    <property type="evidence" value="ECO:0007669"/>
    <property type="project" value="UniProtKB-SubCell"/>
</dbReference>
<dbReference type="RefSeq" id="WP_315605379.1">
    <property type="nucleotide sequence ID" value="NZ_CP130318.1"/>
</dbReference>
<name>A0AA96LD79_9BACL</name>
<proteinExistence type="inferred from homology"/>
<dbReference type="AlphaFoldDB" id="A0AA96LD79"/>
<keyword evidence="5" id="KW-0282">Flagellum</keyword>
<dbReference type="KEGG" id="paun:MJA45_00540"/>
<comment type="subunit">
    <text evidence="4">Interacts with translational regulator CsrA and flagellin(s).</text>
</comment>
<dbReference type="GO" id="GO:0044780">
    <property type="term" value="P:bacterial-type flagellum assembly"/>
    <property type="evidence" value="ECO:0007669"/>
    <property type="project" value="UniProtKB-UniRule"/>
</dbReference>
<organism evidence="5 6">
    <name type="scientific">Paenibacillus aurantius</name>
    <dbReference type="NCBI Taxonomy" id="2918900"/>
    <lineage>
        <taxon>Bacteria</taxon>
        <taxon>Bacillati</taxon>
        <taxon>Bacillota</taxon>
        <taxon>Bacilli</taxon>
        <taxon>Bacillales</taxon>
        <taxon>Paenibacillaceae</taxon>
        <taxon>Paenibacillus</taxon>
    </lineage>
</organism>
<dbReference type="InterPro" id="IPR024046">
    <property type="entry name" value="Flagellar_assmbl_FliW_dom_sf"/>
</dbReference>
<evidence type="ECO:0000256" key="3">
    <source>
        <dbReference type="ARBA" id="ARBA00022845"/>
    </source>
</evidence>
<dbReference type="Pfam" id="PF02623">
    <property type="entry name" value="FliW"/>
    <property type="match status" value="1"/>
</dbReference>
<dbReference type="HAMAP" id="MF_01185">
    <property type="entry name" value="FliW"/>
    <property type="match status" value="1"/>
</dbReference>
<evidence type="ECO:0000313" key="5">
    <source>
        <dbReference type="EMBL" id="WNQ11602.1"/>
    </source>
</evidence>
<comment type="subcellular location">
    <subcellularLocation>
        <location evidence="4">Cytoplasm</location>
    </subcellularLocation>
</comment>
<dbReference type="PANTHER" id="PTHR39190:SF1">
    <property type="entry name" value="FLAGELLAR ASSEMBLY FACTOR FLIW"/>
    <property type="match status" value="1"/>
</dbReference>
<dbReference type="PANTHER" id="PTHR39190">
    <property type="entry name" value="FLAGELLAR ASSEMBLY FACTOR FLIW"/>
    <property type="match status" value="1"/>
</dbReference>
<evidence type="ECO:0000256" key="2">
    <source>
        <dbReference type="ARBA" id="ARBA00022795"/>
    </source>
</evidence>
<gene>
    <name evidence="4" type="primary">fliW</name>
    <name evidence="5" type="ORF">MJA45_00540</name>
</gene>
<keyword evidence="6" id="KW-1185">Reference proteome</keyword>
<dbReference type="EMBL" id="CP130318">
    <property type="protein sequence ID" value="WNQ11602.1"/>
    <property type="molecule type" value="Genomic_DNA"/>
</dbReference>
<protein>
    <recommendedName>
        <fullName evidence="4">Flagellar assembly factor FliW</fullName>
    </recommendedName>
</protein>
<keyword evidence="5" id="KW-0966">Cell projection</keyword>
<dbReference type="Proteomes" id="UP001305702">
    <property type="component" value="Chromosome"/>
</dbReference>
<keyword evidence="4" id="KW-0143">Chaperone</keyword>
<keyword evidence="3 4" id="KW-0810">Translation regulation</keyword>
<keyword evidence="5" id="KW-0969">Cilium</keyword>
<evidence type="ECO:0000256" key="4">
    <source>
        <dbReference type="HAMAP-Rule" id="MF_01185"/>
    </source>
</evidence>
<accession>A0AA96LD79</accession>
<comment type="similarity">
    <text evidence="4">Belongs to the FliW family.</text>
</comment>
<dbReference type="Gene3D" id="2.30.290.10">
    <property type="entry name" value="BH3618-like"/>
    <property type="match status" value="1"/>
</dbReference>
<evidence type="ECO:0000313" key="6">
    <source>
        <dbReference type="Proteomes" id="UP001305702"/>
    </source>
</evidence>
<dbReference type="SUPFAM" id="SSF141457">
    <property type="entry name" value="BH3618-like"/>
    <property type="match status" value="1"/>
</dbReference>
<dbReference type="GO" id="GO:0006417">
    <property type="term" value="P:regulation of translation"/>
    <property type="evidence" value="ECO:0007669"/>
    <property type="project" value="UniProtKB-KW"/>
</dbReference>
<evidence type="ECO:0000256" key="1">
    <source>
        <dbReference type="ARBA" id="ARBA00022490"/>
    </source>
</evidence>